<evidence type="ECO:0000256" key="2">
    <source>
        <dbReference type="ARBA" id="ARBA00022475"/>
    </source>
</evidence>
<dbReference type="PANTHER" id="PTHR32309">
    <property type="entry name" value="TYROSINE-PROTEIN KINASE"/>
    <property type="match status" value="1"/>
</dbReference>
<evidence type="ECO:0000256" key="4">
    <source>
        <dbReference type="ARBA" id="ARBA00022989"/>
    </source>
</evidence>
<gene>
    <name evidence="8" type="ORF">RG47T_2404</name>
</gene>
<dbReference type="GO" id="GO:0004713">
    <property type="term" value="F:protein tyrosine kinase activity"/>
    <property type="evidence" value="ECO:0007669"/>
    <property type="project" value="TreeGrafter"/>
</dbReference>
<evidence type="ECO:0000256" key="6">
    <source>
        <dbReference type="SAM" id="Phobius"/>
    </source>
</evidence>
<evidence type="ECO:0000313" key="8">
    <source>
        <dbReference type="EMBL" id="OKS86946.1"/>
    </source>
</evidence>
<evidence type="ECO:0000313" key="9">
    <source>
        <dbReference type="Proteomes" id="UP000186720"/>
    </source>
</evidence>
<evidence type="ECO:0000256" key="5">
    <source>
        <dbReference type="ARBA" id="ARBA00023136"/>
    </source>
</evidence>
<comment type="caution">
    <text evidence="8">The sequence shown here is derived from an EMBL/GenBank/DDBJ whole genome shotgun (WGS) entry which is preliminary data.</text>
</comment>
<keyword evidence="3 6" id="KW-0812">Transmembrane</keyword>
<evidence type="ECO:0000259" key="7">
    <source>
        <dbReference type="Pfam" id="PF02706"/>
    </source>
</evidence>
<evidence type="ECO:0000256" key="3">
    <source>
        <dbReference type="ARBA" id="ARBA00022692"/>
    </source>
</evidence>
<name>A0A1Q5ZYW9_9SPHI</name>
<dbReference type="OrthoDB" id="745212at2"/>
<feature type="transmembrane region" description="Helical" evidence="6">
    <location>
        <begin position="340"/>
        <end position="359"/>
    </location>
</feature>
<organism evidence="8 9">
    <name type="scientific">Mucilaginibacter polytrichastri</name>
    <dbReference type="NCBI Taxonomy" id="1302689"/>
    <lineage>
        <taxon>Bacteria</taxon>
        <taxon>Pseudomonadati</taxon>
        <taxon>Bacteroidota</taxon>
        <taxon>Sphingobacteriia</taxon>
        <taxon>Sphingobacteriales</taxon>
        <taxon>Sphingobacteriaceae</taxon>
        <taxon>Mucilaginibacter</taxon>
    </lineage>
</organism>
<dbReference type="Pfam" id="PF02706">
    <property type="entry name" value="Wzz"/>
    <property type="match status" value="1"/>
</dbReference>
<keyword evidence="9" id="KW-1185">Reference proteome</keyword>
<keyword evidence="2" id="KW-1003">Cell membrane</keyword>
<dbReference type="RefSeq" id="WP_074489627.1">
    <property type="nucleotide sequence ID" value="NZ_FPAM01000005.1"/>
</dbReference>
<evidence type="ECO:0000256" key="1">
    <source>
        <dbReference type="ARBA" id="ARBA00004651"/>
    </source>
</evidence>
<keyword evidence="5 6" id="KW-0472">Membrane</keyword>
<proteinExistence type="predicted"/>
<feature type="domain" description="Polysaccharide chain length determinant N-terminal" evidence="7">
    <location>
        <begin position="36"/>
        <end position="124"/>
    </location>
</feature>
<protein>
    <recommendedName>
        <fullName evidence="7">Polysaccharide chain length determinant N-terminal domain-containing protein</fullName>
    </recommendedName>
</protein>
<dbReference type="EMBL" id="MPPL01000001">
    <property type="protein sequence ID" value="OKS86946.1"/>
    <property type="molecule type" value="Genomic_DNA"/>
</dbReference>
<dbReference type="InterPro" id="IPR050445">
    <property type="entry name" value="Bact_polysacc_biosynth/exp"/>
</dbReference>
<comment type="subcellular location">
    <subcellularLocation>
        <location evidence="1">Cell membrane</location>
        <topology evidence="1">Multi-pass membrane protein</topology>
    </subcellularLocation>
</comment>
<dbReference type="Proteomes" id="UP000186720">
    <property type="component" value="Unassembled WGS sequence"/>
</dbReference>
<dbReference type="InterPro" id="IPR003856">
    <property type="entry name" value="LPS_length_determ_N"/>
</dbReference>
<accession>A0A1Q5ZYW9</accession>
<dbReference type="GO" id="GO:0005886">
    <property type="term" value="C:plasma membrane"/>
    <property type="evidence" value="ECO:0007669"/>
    <property type="project" value="UniProtKB-SubCell"/>
</dbReference>
<dbReference type="AlphaFoldDB" id="A0A1Q5ZYW9"/>
<keyword evidence="4 6" id="KW-1133">Transmembrane helix</keyword>
<feature type="transmembrane region" description="Helical" evidence="6">
    <location>
        <begin position="41"/>
        <end position="61"/>
    </location>
</feature>
<sequence length="374" mass="41586">MSSENSLNKNLQVPNNEPNEVSLKDIFLKVRQFNKYLLSKWKILILAIIIGCVLGFVYSQVKKPIYTATTTFVLEEGEKGGGLLSQYGGLASMVGMGSADGSGGIFQGDNIIQLYQSRSMVQKALLSNISINGKTQLLIDRYIDMKRLRDEWANSSIRELKNINFNIGTGNLTRLQDSILGDAVKEINKNHLFVNKPDKKLSIIIVQVKAIDEIFAAQFNNQIVKTVNDFYIQTKSGKALQNLAILQHQTDSVKAVLNSAIYQAAAINDATPNLNITRQVLRTPVQRSQFNADANKAILSQLVQNLELAKISLRKDTPLIQVIDTPIYPLDKEKLGKIKAIVLGGFFGCFIVVMVLLLAKLYKKIKVLTDTKQN</sequence>
<dbReference type="STRING" id="1302689.RG47T_2404"/>
<dbReference type="PANTHER" id="PTHR32309:SF13">
    <property type="entry name" value="FERRIC ENTEROBACTIN TRANSPORT PROTEIN FEPE"/>
    <property type="match status" value="1"/>
</dbReference>
<reference evidence="8 9" key="1">
    <citation type="submission" date="2016-11" db="EMBL/GenBank/DDBJ databases">
        <title>Whole Genome Sequencing of Mucilaginibacter polytrichastri RG4-7(T) isolated from the moss sample.</title>
        <authorList>
            <person name="Li Y."/>
        </authorList>
    </citation>
    <scope>NUCLEOTIDE SEQUENCE [LARGE SCALE GENOMIC DNA]</scope>
    <source>
        <strain evidence="8 9">RG4-7</strain>
    </source>
</reference>